<reference evidence="2 3" key="1">
    <citation type="submission" date="2014-03" db="EMBL/GenBank/DDBJ databases">
        <title>Draft genome of the hookworm Oesophagostomum dentatum.</title>
        <authorList>
            <person name="Mitreva M."/>
        </authorList>
    </citation>
    <scope>NUCLEOTIDE SEQUENCE [LARGE SCALE GENOMIC DNA]</scope>
    <source>
        <strain evidence="2 3">OD-Hann</strain>
    </source>
</reference>
<evidence type="ECO:0000313" key="2">
    <source>
        <dbReference type="EMBL" id="KHJ80941.1"/>
    </source>
</evidence>
<dbReference type="AlphaFoldDB" id="A0A0B1SAL8"/>
<accession>A0A0B1SAL8</accession>
<evidence type="ECO:0000313" key="3">
    <source>
        <dbReference type="Proteomes" id="UP000053660"/>
    </source>
</evidence>
<keyword evidence="3" id="KW-1185">Reference proteome</keyword>
<proteinExistence type="predicted"/>
<dbReference type="Proteomes" id="UP000053660">
    <property type="component" value="Unassembled WGS sequence"/>
</dbReference>
<name>A0A0B1SAL8_OESDE</name>
<dbReference type="EMBL" id="KN596435">
    <property type="protein sequence ID" value="KHJ80941.1"/>
    <property type="molecule type" value="Genomic_DNA"/>
</dbReference>
<evidence type="ECO:0000256" key="1">
    <source>
        <dbReference type="SAM" id="Phobius"/>
    </source>
</evidence>
<keyword evidence="1" id="KW-0472">Membrane</keyword>
<gene>
    <name evidence="2" type="ORF">OESDEN_19378</name>
</gene>
<sequence length="69" mass="7476">MSLRANLNQKCIAGQIGTRDVGSDEQLLVPGIFAFSVLFVAIPCFSKAAFDSENSHLNCELQSEEDGKD</sequence>
<feature type="transmembrane region" description="Helical" evidence="1">
    <location>
        <begin position="27"/>
        <end position="45"/>
    </location>
</feature>
<protein>
    <submittedName>
        <fullName evidence="2">Uncharacterized protein</fullName>
    </submittedName>
</protein>
<keyword evidence="1" id="KW-0812">Transmembrane</keyword>
<keyword evidence="1" id="KW-1133">Transmembrane helix</keyword>
<organism evidence="2 3">
    <name type="scientific">Oesophagostomum dentatum</name>
    <name type="common">Nodular worm</name>
    <dbReference type="NCBI Taxonomy" id="61180"/>
    <lineage>
        <taxon>Eukaryota</taxon>
        <taxon>Metazoa</taxon>
        <taxon>Ecdysozoa</taxon>
        <taxon>Nematoda</taxon>
        <taxon>Chromadorea</taxon>
        <taxon>Rhabditida</taxon>
        <taxon>Rhabditina</taxon>
        <taxon>Rhabditomorpha</taxon>
        <taxon>Strongyloidea</taxon>
        <taxon>Strongylidae</taxon>
        <taxon>Oesophagostomum</taxon>
    </lineage>
</organism>